<dbReference type="PANTHER" id="PTHR35519">
    <property type="entry name" value="MEMBRANE PROTEINS"/>
    <property type="match status" value="1"/>
</dbReference>
<dbReference type="OrthoDB" id="2103474at2759"/>
<proteinExistence type="predicted"/>
<reference evidence="3 4" key="1">
    <citation type="journal article" date="2016" name="Proc. Natl. Acad. Sci. U.S.A.">
        <title>Comparative genomics of biotechnologically important yeasts.</title>
        <authorList>
            <person name="Riley R."/>
            <person name="Haridas S."/>
            <person name="Wolfe K.H."/>
            <person name="Lopes M.R."/>
            <person name="Hittinger C.T."/>
            <person name="Goeker M."/>
            <person name="Salamov A.A."/>
            <person name="Wisecaver J.H."/>
            <person name="Long T.M."/>
            <person name="Calvey C.H."/>
            <person name="Aerts A.L."/>
            <person name="Barry K.W."/>
            <person name="Choi C."/>
            <person name="Clum A."/>
            <person name="Coughlan A.Y."/>
            <person name="Deshpande S."/>
            <person name="Douglass A.P."/>
            <person name="Hanson S.J."/>
            <person name="Klenk H.-P."/>
            <person name="LaButti K.M."/>
            <person name="Lapidus A."/>
            <person name="Lindquist E.A."/>
            <person name="Lipzen A.M."/>
            <person name="Meier-Kolthoff J.P."/>
            <person name="Ohm R.A."/>
            <person name="Otillar R.P."/>
            <person name="Pangilinan J.L."/>
            <person name="Peng Y."/>
            <person name="Rokas A."/>
            <person name="Rosa C.A."/>
            <person name="Scheuner C."/>
            <person name="Sibirny A.A."/>
            <person name="Slot J.C."/>
            <person name="Stielow J.B."/>
            <person name="Sun H."/>
            <person name="Kurtzman C.P."/>
            <person name="Blackwell M."/>
            <person name="Grigoriev I.V."/>
            <person name="Jeffries T.W."/>
        </authorList>
    </citation>
    <scope>NUCLEOTIDE SEQUENCE [LARGE SCALE GENOMIC DNA]</scope>
    <source>
        <strain evidence="3 4">NRRL Y-11557</strain>
    </source>
</reference>
<evidence type="ECO:0000313" key="4">
    <source>
        <dbReference type="Proteomes" id="UP000094385"/>
    </source>
</evidence>
<feature type="transmembrane region" description="Helical" evidence="2">
    <location>
        <begin position="130"/>
        <end position="149"/>
    </location>
</feature>
<feature type="region of interest" description="Disordered" evidence="1">
    <location>
        <begin position="212"/>
        <end position="235"/>
    </location>
</feature>
<dbReference type="Proteomes" id="UP000094385">
    <property type="component" value="Unassembled WGS sequence"/>
</dbReference>
<feature type="transmembrane region" description="Helical" evidence="2">
    <location>
        <begin position="90"/>
        <end position="109"/>
    </location>
</feature>
<dbReference type="AlphaFoldDB" id="A0A1E3QG98"/>
<keyword evidence="2" id="KW-1133">Transmembrane helix</keyword>
<dbReference type="PANTHER" id="PTHR35519:SF1">
    <property type="entry name" value="YALI0C06193P"/>
    <property type="match status" value="1"/>
</dbReference>
<gene>
    <name evidence="3" type="ORF">LIPSTDRAFT_47798</name>
</gene>
<evidence type="ECO:0000313" key="3">
    <source>
        <dbReference type="EMBL" id="ODQ76711.1"/>
    </source>
</evidence>
<feature type="compositionally biased region" description="Polar residues" evidence="1">
    <location>
        <begin position="212"/>
        <end position="232"/>
    </location>
</feature>
<dbReference type="InterPro" id="IPR025187">
    <property type="entry name" value="DUF4112"/>
</dbReference>
<evidence type="ECO:0000256" key="1">
    <source>
        <dbReference type="SAM" id="MobiDB-lite"/>
    </source>
</evidence>
<evidence type="ECO:0000256" key="2">
    <source>
        <dbReference type="SAM" id="Phobius"/>
    </source>
</evidence>
<keyword evidence="2" id="KW-0812">Transmembrane</keyword>
<keyword evidence="4" id="KW-1185">Reference proteome</keyword>
<protein>
    <submittedName>
        <fullName evidence="3">Uncharacterized protein</fullName>
    </submittedName>
</protein>
<keyword evidence="2" id="KW-0472">Membrane</keyword>
<dbReference type="EMBL" id="KV454289">
    <property type="protein sequence ID" value="ODQ76711.1"/>
    <property type="molecule type" value="Genomic_DNA"/>
</dbReference>
<accession>A0A1E3QG98</accession>
<name>A0A1E3QG98_LIPST</name>
<dbReference type="Pfam" id="PF13430">
    <property type="entry name" value="DUF4112"/>
    <property type="match status" value="1"/>
</dbReference>
<sequence>MAAMSAPIQNLPGYDIVMDAWNEFAGEKLQTKDPFFEKLPDGTTRRRKAPEGTSASDAIVFKKILSSAWKHDRCMCGCFWADWGLGQAPLISLIPVLGPWIMYSLHLRLNSMAEELHIPATLHVKMTANVTFDFLITLVPVLGAVFSYLNACSSRNAALVHTYLMKRALENQAVRAILIILDFYFFIDKWHREWATTYLYIQSTLEMRPTQSDSQLCQSQPHDRQTPVSHNLNNHKKDLGISQHRTMARSQTRVNPELWRLAFDRRP</sequence>
<organism evidence="3 4">
    <name type="scientific">Lipomyces starkeyi NRRL Y-11557</name>
    <dbReference type="NCBI Taxonomy" id="675824"/>
    <lineage>
        <taxon>Eukaryota</taxon>
        <taxon>Fungi</taxon>
        <taxon>Dikarya</taxon>
        <taxon>Ascomycota</taxon>
        <taxon>Saccharomycotina</taxon>
        <taxon>Lipomycetes</taxon>
        <taxon>Lipomycetales</taxon>
        <taxon>Lipomycetaceae</taxon>
        <taxon>Lipomyces</taxon>
    </lineage>
</organism>